<evidence type="ECO:0000313" key="2">
    <source>
        <dbReference type="Proteomes" id="UP000825886"/>
    </source>
</evidence>
<dbReference type="Pfam" id="PF10109">
    <property type="entry name" value="Phage_TAC_7"/>
    <property type="match status" value="1"/>
</dbReference>
<sequence length="106" mass="12059">MPRLPFVSKVVASRSTKMEKTKIIPLSKPLDDKTQKTAWEQIELREPALLEVEQFYDKQTKSSSLAAMRLLISLVSGVPESALGRMAFTDYRECEGFLLGFLTYEK</sequence>
<dbReference type="EMBL" id="CP081864">
    <property type="protein sequence ID" value="QZN97357.1"/>
    <property type="molecule type" value="Genomic_DNA"/>
</dbReference>
<accession>A0ABX9AQB7</accession>
<keyword evidence="2" id="KW-1185">Reference proteome</keyword>
<dbReference type="InterPro" id="IPR019289">
    <property type="entry name" value="Phage_tail_E/E"/>
</dbReference>
<dbReference type="Proteomes" id="UP000825886">
    <property type="component" value="Chromosome"/>
</dbReference>
<gene>
    <name evidence="1" type="ORF">K6K13_08450</name>
</gene>
<organism evidence="1 2">
    <name type="scientific">Symbiopectobacterium purcellii</name>
    <dbReference type="NCBI Taxonomy" id="2871826"/>
    <lineage>
        <taxon>Bacteria</taxon>
        <taxon>Pseudomonadati</taxon>
        <taxon>Pseudomonadota</taxon>
        <taxon>Gammaproteobacteria</taxon>
        <taxon>Enterobacterales</taxon>
        <taxon>Enterobacteriaceae</taxon>
    </lineage>
</organism>
<reference evidence="1 2" key="1">
    <citation type="submission" date="2021-08" db="EMBL/GenBank/DDBJ databases">
        <title>Culture and genomic analysis of Symbiopectobacterium purcellii sp. nov. gen. nov., isolated from the leafhopper Empoasca decipiens.</title>
        <authorList>
            <person name="Nadal-Jimenez P."/>
            <person name="Siozios S."/>
            <person name="Halliday N."/>
            <person name="Camara M."/>
            <person name="Hurst G.D.D."/>
        </authorList>
    </citation>
    <scope>NUCLEOTIDE SEQUENCE [LARGE SCALE GENOMIC DNA]</scope>
    <source>
        <strain evidence="1 2">SyEd1</strain>
    </source>
</reference>
<name>A0ABX9AQB7_9ENTR</name>
<evidence type="ECO:0000313" key="1">
    <source>
        <dbReference type="EMBL" id="QZN97357.1"/>
    </source>
</evidence>
<protein>
    <submittedName>
        <fullName evidence="1">Phage tail assembly protein</fullName>
    </submittedName>
</protein>
<proteinExistence type="predicted"/>